<dbReference type="InterPro" id="IPR038538">
    <property type="entry name" value="MTERF_sf"/>
</dbReference>
<gene>
    <name evidence="2" type="ORF">TCNE_LOCUS19096</name>
</gene>
<evidence type="ECO:0000256" key="1">
    <source>
        <dbReference type="SAM" id="MobiDB-lite"/>
    </source>
</evidence>
<reference evidence="4" key="1">
    <citation type="submission" date="2016-06" db="UniProtKB">
        <authorList>
            <consortium name="WormBaseParasite"/>
        </authorList>
    </citation>
    <scope>IDENTIFICATION</scope>
</reference>
<sequence>MCIEENEFGTCERWVDMPLEEIMMRHEFLLKTGRYTTPDPKRPQFKMENPVLKRILDTPDANFATEVAGVTQEEWLIFKGLTEKISRQSDMERPFERIKPSMRKAFERRRKEGARKEAHIFDAAANDER</sequence>
<evidence type="ECO:0000313" key="3">
    <source>
        <dbReference type="Proteomes" id="UP000050794"/>
    </source>
</evidence>
<feature type="region of interest" description="Disordered" evidence="1">
    <location>
        <begin position="108"/>
        <end position="129"/>
    </location>
</feature>
<dbReference type="AlphaFoldDB" id="A0A183VEC5"/>
<evidence type="ECO:0000313" key="2">
    <source>
        <dbReference type="EMBL" id="VDM50417.1"/>
    </source>
</evidence>
<accession>A0A183VEC5</accession>
<dbReference type="WBParaSite" id="TCNE_0001909901-mRNA-1">
    <property type="protein sequence ID" value="TCNE_0001909901-mRNA-1"/>
    <property type="gene ID" value="TCNE_0001909901"/>
</dbReference>
<proteinExistence type="predicted"/>
<reference evidence="2 3" key="2">
    <citation type="submission" date="2018-11" db="EMBL/GenBank/DDBJ databases">
        <authorList>
            <consortium name="Pathogen Informatics"/>
        </authorList>
    </citation>
    <scope>NUCLEOTIDE SEQUENCE [LARGE SCALE GENOMIC DNA]</scope>
</reference>
<organism evidence="3 4">
    <name type="scientific">Toxocara canis</name>
    <name type="common">Canine roundworm</name>
    <dbReference type="NCBI Taxonomy" id="6265"/>
    <lineage>
        <taxon>Eukaryota</taxon>
        <taxon>Metazoa</taxon>
        <taxon>Ecdysozoa</taxon>
        <taxon>Nematoda</taxon>
        <taxon>Chromadorea</taxon>
        <taxon>Rhabditida</taxon>
        <taxon>Spirurina</taxon>
        <taxon>Ascaridomorpha</taxon>
        <taxon>Ascaridoidea</taxon>
        <taxon>Toxocaridae</taxon>
        <taxon>Toxocara</taxon>
    </lineage>
</organism>
<dbReference type="Proteomes" id="UP000050794">
    <property type="component" value="Unassembled WGS sequence"/>
</dbReference>
<feature type="compositionally biased region" description="Basic and acidic residues" evidence="1">
    <location>
        <begin position="114"/>
        <end position="129"/>
    </location>
</feature>
<evidence type="ECO:0000313" key="4">
    <source>
        <dbReference type="WBParaSite" id="TCNE_0001909901-mRNA-1"/>
    </source>
</evidence>
<name>A0A183VEC5_TOXCA</name>
<dbReference type="Gene3D" id="1.25.70.10">
    <property type="entry name" value="Transcription termination factor 3, mitochondrial"/>
    <property type="match status" value="1"/>
</dbReference>
<dbReference type="EMBL" id="UYWY01026376">
    <property type="protein sequence ID" value="VDM50417.1"/>
    <property type="molecule type" value="Genomic_DNA"/>
</dbReference>
<protein>
    <submittedName>
        <fullName evidence="4">Prophage protein</fullName>
    </submittedName>
</protein>
<keyword evidence="3" id="KW-1185">Reference proteome</keyword>